<feature type="domain" description="Glycosyltransferase RgtA/B/C/D-like" evidence="2">
    <location>
        <begin position="82"/>
        <end position="217"/>
    </location>
</feature>
<dbReference type="EMBL" id="FTNO01000002">
    <property type="protein sequence ID" value="SIR48850.1"/>
    <property type="molecule type" value="Genomic_DNA"/>
</dbReference>
<organism evidence="3 4">
    <name type="scientific">Haladaptatus litoreus</name>
    <dbReference type="NCBI Taxonomy" id="553468"/>
    <lineage>
        <taxon>Archaea</taxon>
        <taxon>Methanobacteriati</taxon>
        <taxon>Methanobacteriota</taxon>
        <taxon>Stenosarchaea group</taxon>
        <taxon>Halobacteria</taxon>
        <taxon>Halobacteriales</taxon>
        <taxon>Haladaptataceae</taxon>
        <taxon>Haladaptatus</taxon>
    </lineage>
</organism>
<dbReference type="RefSeq" id="WP_076430504.1">
    <property type="nucleotide sequence ID" value="NZ_FTNO01000002.1"/>
</dbReference>
<dbReference type="Pfam" id="PF13231">
    <property type="entry name" value="PMT_2"/>
    <property type="match status" value="1"/>
</dbReference>
<dbReference type="AlphaFoldDB" id="A0A1N7BBZ6"/>
<dbReference type="InterPro" id="IPR038731">
    <property type="entry name" value="RgtA/B/C-like"/>
</dbReference>
<keyword evidence="1" id="KW-0472">Membrane</keyword>
<feature type="transmembrane region" description="Helical" evidence="1">
    <location>
        <begin position="250"/>
        <end position="273"/>
    </location>
</feature>
<evidence type="ECO:0000313" key="3">
    <source>
        <dbReference type="EMBL" id="SIR48850.1"/>
    </source>
</evidence>
<protein>
    <submittedName>
        <fullName evidence="3">TIGR03663 family protein</fullName>
    </submittedName>
</protein>
<proteinExistence type="predicted"/>
<feature type="transmembrane region" description="Helical" evidence="1">
    <location>
        <begin position="199"/>
        <end position="218"/>
    </location>
</feature>
<feature type="transmembrane region" description="Helical" evidence="1">
    <location>
        <begin position="327"/>
        <end position="347"/>
    </location>
</feature>
<reference evidence="4" key="1">
    <citation type="submission" date="2017-01" db="EMBL/GenBank/DDBJ databases">
        <authorList>
            <person name="Varghese N."/>
            <person name="Submissions S."/>
        </authorList>
    </citation>
    <scope>NUCLEOTIDE SEQUENCE [LARGE SCALE GENOMIC DNA]</scope>
    <source>
        <strain evidence="4">CGMCC 1.7737</strain>
    </source>
</reference>
<gene>
    <name evidence="3" type="ORF">SAMN05421858_2468</name>
</gene>
<feature type="transmembrane region" description="Helical" evidence="1">
    <location>
        <begin position="359"/>
        <end position="377"/>
    </location>
</feature>
<evidence type="ECO:0000259" key="2">
    <source>
        <dbReference type="Pfam" id="PF13231"/>
    </source>
</evidence>
<evidence type="ECO:0000256" key="1">
    <source>
        <dbReference type="SAM" id="Phobius"/>
    </source>
</evidence>
<feature type="transmembrane region" description="Helical" evidence="1">
    <location>
        <begin position="28"/>
        <end position="48"/>
    </location>
</feature>
<feature type="transmembrane region" description="Helical" evidence="1">
    <location>
        <begin position="131"/>
        <end position="149"/>
    </location>
</feature>
<name>A0A1N7BBZ6_9EURY</name>
<dbReference type="Proteomes" id="UP000186914">
    <property type="component" value="Unassembled WGS sequence"/>
</dbReference>
<dbReference type="PANTHER" id="PTHR41710">
    <property type="entry name" value="GLYCOSYL TRANSFERASE, FAMILY 39"/>
    <property type="match status" value="1"/>
</dbReference>
<dbReference type="OrthoDB" id="313515at2157"/>
<dbReference type="PANTHER" id="PTHR41710:SF2">
    <property type="entry name" value="GLYCOSYL TRANSFERASE FAMILY 39_83 DOMAIN-CONTAINING PROTEIN"/>
    <property type="match status" value="1"/>
</dbReference>
<dbReference type="InterPro" id="IPR016950">
    <property type="entry name" value="Manno-Trfase_MA4085_prd"/>
</dbReference>
<sequence>MQGSDTAQTNARSRTLPSSEESGLLARFANPVSLVILLTVFALALRFVDLGARVAHQDEARVAYWIARYAETGVWHYRPIVHGPFLVHVNSILFSIFGTNDFSMRFIVALLGGLLPLSALLFRERLRPSETVALAALFALNPILLYYSRFMRNDVPLAAVMVFALGFLVRFSDTRKLRYLFLGVASFALGFTMKENALLYVACWVGAGVLLYDHRLFLRRVGNEGIAGAIPPRARNWIHTNDKQSIALKVLLGLGVVVLAVIEFFLIIIFFYAPRSQSQPGPGLWKAFSNPSMFPDIIGTATIGTWNEFMSWTGHTDHPYLPFFTDFLRTLEVGALALCLLAVVGFVVDRYSGDRPNDIVSFGFYWGIASLLGYPLVMDIKAAWALVHVVVPLAFPAAVALALVFRWGRDGYERRDDVSAIAAVVLLLLVSAQVGMAVYDTTYQNDQNPDNQLVQFAQSSSGEAKPLLFDLQRISQENEGTDVLFYGSELYSEDESADDIAPVGNGGDGWFARLPLAWYFEAVDAEVNSTTDADDLQGEKPPIVITMNSVTTCSDQSGTAEDIDQHMDGYSRYQFDRYGFDSGCTVSSMAIYVEEERIVSES</sequence>
<feature type="transmembrane region" description="Helical" evidence="1">
    <location>
        <begin position="155"/>
        <end position="172"/>
    </location>
</feature>
<feature type="transmembrane region" description="Helical" evidence="1">
    <location>
        <begin position="104"/>
        <end position="122"/>
    </location>
</feature>
<dbReference type="InterPro" id="IPR019962">
    <property type="entry name" value="CHP03663"/>
</dbReference>
<keyword evidence="1" id="KW-0812">Transmembrane</keyword>
<evidence type="ECO:0000313" key="4">
    <source>
        <dbReference type="Proteomes" id="UP000186914"/>
    </source>
</evidence>
<keyword evidence="1" id="KW-1133">Transmembrane helix</keyword>
<dbReference type="PIRSF" id="PIRSF030218">
    <property type="entry name" value="Mannosyltr_MA4085_prd"/>
    <property type="match status" value="1"/>
</dbReference>
<accession>A0A1N7BBZ6</accession>
<keyword evidence="4" id="KW-1185">Reference proteome</keyword>
<feature type="transmembrane region" description="Helical" evidence="1">
    <location>
        <begin position="417"/>
        <end position="439"/>
    </location>
</feature>
<dbReference type="NCBIfam" id="TIGR03663">
    <property type="entry name" value="flippase activity-associated protein Agl23"/>
    <property type="match status" value="1"/>
</dbReference>
<feature type="transmembrane region" description="Helical" evidence="1">
    <location>
        <begin position="383"/>
        <end position="405"/>
    </location>
</feature>